<comment type="cofactor">
    <cofactor evidence="1">
        <name>a divalent metal cation</name>
        <dbReference type="ChEBI" id="CHEBI:60240"/>
    </cofactor>
</comment>
<evidence type="ECO:0000256" key="11">
    <source>
        <dbReference type="SAM" id="Phobius"/>
    </source>
</evidence>
<dbReference type="PANTHER" id="PTHR12952">
    <property type="entry name" value="SYS1"/>
    <property type="match status" value="1"/>
</dbReference>
<dbReference type="GO" id="GO:0046872">
    <property type="term" value="F:metal ion binding"/>
    <property type="evidence" value="ECO:0007669"/>
    <property type="project" value="UniProtKB-KW"/>
</dbReference>
<keyword evidence="10 11" id="KW-0472">Membrane</keyword>
<name>A0A9D3Q6W7_MEGAT</name>
<keyword evidence="4" id="KW-0813">Transport</keyword>
<dbReference type="GO" id="GO:0005802">
    <property type="term" value="C:trans-Golgi network"/>
    <property type="evidence" value="ECO:0007669"/>
    <property type="project" value="TreeGrafter"/>
</dbReference>
<keyword evidence="5 11" id="KW-0812">Transmembrane</keyword>
<keyword evidence="7" id="KW-0653">Protein transport</keyword>
<keyword evidence="14" id="KW-1185">Reference proteome</keyword>
<dbReference type="InterPro" id="IPR027806">
    <property type="entry name" value="HARBI1_dom"/>
</dbReference>
<evidence type="ECO:0000259" key="12">
    <source>
        <dbReference type="Pfam" id="PF13359"/>
    </source>
</evidence>
<evidence type="ECO:0000256" key="3">
    <source>
        <dbReference type="ARBA" id="ARBA00008160"/>
    </source>
</evidence>
<evidence type="ECO:0000256" key="5">
    <source>
        <dbReference type="ARBA" id="ARBA00022692"/>
    </source>
</evidence>
<evidence type="ECO:0000256" key="10">
    <source>
        <dbReference type="ARBA" id="ARBA00023136"/>
    </source>
</evidence>
<dbReference type="GO" id="GO:0034067">
    <property type="term" value="P:protein localization to Golgi apparatus"/>
    <property type="evidence" value="ECO:0007669"/>
    <property type="project" value="TreeGrafter"/>
</dbReference>
<organism evidence="13 14">
    <name type="scientific">Megalops atlanticus</name>
    <name type="common">Tarpon</name>
    <name type="synonym">Clupea gigantea</name>
    <dbReference type="NCBI Taxonomy" id="7932"/>
    <lineage>
        <taxon>Eukaryota</taxon>
        <taxon>Metazoa</taxon>
        <taxon>Chordata</taxon>
        <taxon>Craniata</taxon>
        <taxon>Vertebrata</taxon>
        <taxon>Euteleostomi</taxon>
        <taxon>Actinopterygii</taxon>
        <taxon>Neopterygii</taxon>
        <taxon>Teleostei</taxon>
        <taxon>Elopiformes</taxon>
        <taxon>Megalopidae</taxon>
        <taxon>Megalops</taxon>
    </lineage>
</organism>
<evidence type="ECO:0000256" key="2">
    <source>
        <dbReference type="ARBA" id="ARBA00004653"/>
    </source>
</evidence>
<evidence type="ECO:0000256" key="8">
    <source>
        <dbReference type="ARBA" id="ARBA00022989"/>
    </source>
</evidence>
<protein>
    <recommendedName>
        <fullName evidence="12">DDE Tnp4 domain-containing protein</fullName>
    </recommendedName>
</protein>
<keyword evidence="9" id="KW-0333">Golgi apparatus</keyword>
<evidence type="ECO:0000256" key="1">
    <source>
        <dbReference type="ARBA" id="ARBA00001968"/>
    </source>
</evidence>
<comment type="caution">
    <text evidence="13">The sequence shown here is derived from an EMBL/GenBank/DDBJ whole genome shotgun (WGS) entry which is preliminary data.</text>
</comment>
<evidence type="ECO:0000256" key="6">
    <source>
        <dbReference type="ARBA" id="ARBA00022723"/>
    </source>
</evidence>
<keyword evidence="6" id="KW-0479">Metal-binding</keyword>
<feature type="domain" description="DDE Tnp4" evidence="12">
    <location>
        <begin position="15"/>
        <end position="73"/>
    </location>
</feature>
<dbReference type="InterPro" id="IPR019185">
    <property type="entry name" value="Integral_membrane_SYS1-rel"/>
</dbReference>
<reference evidence="13" key="1">
    <citation type="submission" date="2021-01" db="EMBL/GenBank/DDBJ databases">
        <authorList>
            <person name="Zahm M."/>
            <person name="Roques C."/>
            <person name="Cabau C."/>
            <person name="Klopp C."/>
            <person name="Donnadieu C."/>
            <person name="Jouanno E."/>
            <person name="Lampietro C."/>
            <person name="Louis A."/>
            <person name="Herpin A."/>
            <person name="Echchiki A."/>
            <person name="Berthelot C."/>
            <person name="Parey E."/>
            <person name="Roest-Crollius H."/>
            <person name="Braasch I."/>
            <person name="Postlethwait J."/>
            <person name="Bobe J."/>
            <person name="Montfort J."/>
            <person name="Bouchez O."/>
            <person name="Begum T."/>
            <person name="Mejri S."/>
            <person name="Adams A."/>
            <person name="Chen W.-J."/>
            <person name="Guiguen Y."/>
        </authorList>
    </citation>
    <scope>NUCLEOTIDE SEQUENCE</scope>
    <source>
        <strain evidence="13">YG-15Mar2019-1</strain>
        <tissue evidence="13">Brain</tissue>
    </source>
</reference>
<dbReference type="Pfam" id="PF09801">
    <property type="entry name" value="SYS1"/>
    <property type="match status" value="1"/>
</dbReference>
<dbReference type="GO" id="GO:0043001">
    <property type="term" value="P:Golgi to plasma membrane protein transport"/>
    <property type="evidence" value="ECO:0007669"/>
    <property type="project" value="TreeGrafter"/>
</dbReference>
<dbReference type="EMBL" id="JAFDVH010000005">
    <property type="protein sequence ID" value="KAG7478289.1"/>
    <property type="molecule type" value="Genomic_DNA"/>
</dbReference>
<sequence>MLRALPFFENWKQSAGQYKLLGDTAYISHNYPFIVTPKRDNGALTMDDLQLNAQIGRGRVVVEQACGRLKWAAVVADEVEEAVLSSSVASVLCRGLFCPGPPAQCFTGNCQRERDRVRGGLGLVSGSQKHPFLSAVWGSRLSFPHGLGMASHFRSYIWDPVLIISQIILMQCIYYSFLGLWLAGVDSLVHNNRSLDQIFSYELLGFSTLQGRLSMMAFILNSLTCALGLWFFIRRGKQCLDFTVTVHFFHMIGCWIYNTHLPAALSWWLVNVACMALMAVIGEYLCMRTELRAIPVNSGPKSNL</sequence>
<evidence type="ECO:0000313" key="13">
    <source>
        <dbReference type="EMBL" id="KAG7478289.1"/>
    </source>
</evidence>
<comment type="similarity">
    <text evidence="3">Belongs to the SYS1 family.</text>
</comment>
<dbReference type="PANTHER" id="PTHR12952:SF0">
    <property type="entry name" value="PROTEIN SYS1 HOMOLOG"/>
    <property type="match status" value="1"/>
</dbReference>
<gene>
    <name evidence="13" type="ORF">MATL_G00079060</name>
</gene>
<dbReference type="OrthoDB" id="542931at2759"/>
<evidence type="ECO:0000256" key="9">
    <source>
        <dbReference type="ARBA" id="ARBA00023034"/>
    </source>
</evidence>
<feature type="transmembrane region" description="Helical" evidence="11">
    <location>
        <begin position="240"/>
        <end position="258"/>
    </location>
</feature>
<evidence type="ECO:0000313" key="14">
    <source>
        <dbReference type="Proteomes" id="UP001046870"/>
    </source>
</evidence>
<dbReference type="Pfam" id="PF13359">
    <property type="entry name" value="DDE_Tnp_4"/>
    <property type="match status" value="1"/>
</dbReference>
<dbReference type="GO" id="GO:0000139">
    <property type="term" value="C:Golgi membrane"/>
    <property type="evidence" value="ECO:0007669"/>
    <property type="project" value="UniProtKB-SubCell"/>
</dbReference>
<feature type="transmembrane region" description="Helical" evidence="11">
    <location>
        <begin position="161"/>
        <end position="183"/>
    </location>
</feature>
<feature type="transmembrane region" description="Helical" evidence="11">
    <location>
        <begin position="213"/>
        <end position="233"/>
    </location>
</feature>
<feature type="transmembrane region" description="Helical" evidence="11">
    <location>
        <begin position="264"/>
        <end position="286"/>
    </location>
</feature>
<proteinExistence type="inferred from homology"/>
<keyword evidence="8 11" id="KW-1133">Transmembrane helix</keyword>
<comment type="subcellular location">
    <subcellularLocation>
        <location evidence="2">Golgi apparatus membrane</location>
        <topology evidence="2">Multi-pass membrane protein</topology>
    </subcellularLocation>
</comment>
<evidence type="ECO:0000256" key="4">
    <source>
        <dbReference type="ARBA" id="ARBA00022448"/>
    </source>
</evidence>
<accession>A0A9D3Q6W7</accession>
<dbReference type="GO" id="GO:0006895">
    <property type="term" value="P:Golgi to endosome transport"/>
    <property type="evidence" value="ECO:0007669"/>
    <property type="project" value="TreeGrafter"/>
</dbReference>
<dbReference type="GO" id="GO:0005829">
    <property type="term" value="C:cytosol"/>
    <property type="evidence" value="ECO:0007669"/>
    <property type="project" value="GOC"/>
</dbReference>
<evidence type="ECO:0000256" key="7">
    <source>
        <dbReference type="ARBA" id="ARBA00022927"/>
    </source>
</evidence>
<dbReference type="AlphaFoldDB" id="A0A9D3Q6W7"/>
<dbReference type="Proteomes" id="UP001046870">
    <property type="component" value="Chromosome 5"/>
</dbReference>